<evidence type="ECO:0000256" key="7">
    <source>
        <dbReference type="ARBA" id="ARBA00022968"/>
    </source>
</evidence>
<keyword evidence="10" id="KW-1015">Disulfide bond</keyword>
<evidence type="ECO:0000256" key="10">
    <source>
        <dbReference type="ARBA" id="ARBA00023157"/>
    </source>
</evidence>
<dbReference type="GO" id="GO:0016012">
    <property type="term" value="C:sarcoglycan complex"/>
    <property type="evidence" value="ECO:0007669"/>
    <property type="project" value="InterPro"/>
</dbReference>
<evidence type="ECO:0000256" key="8">
    <source>
        <dbReference type="ARBA" id="ARBA00022989"/>
    </source>
</evidence>
<comment type="similarity">
    <text evidence="3">Belongs to the sarcoglycan beta/delta/gamma/zeta family.</text>
</comment>
<name>A0A8S0ZVM5_ARCPL</name>
<comment type="subcellular location">
    <subcellularLocation>
        <location evidence="2">Cell membrane</location>
        <location evidence="2">Sarcolemma</location>
        <topology evidence="2">Single-pass type II membrane protein</topology>
    </subcellularLocation>
    <subcellularLocation>
        <location evidence="1">Cytoplasm</location>
        <location evidence="1">Cytoskeleton</location>
    </subcellularLocation>
</comment>
<evidence type="ECO:0000256" key="5">
    <source>
        <dbReference type="ARBA" id="ARBA00022490"/>
    </source>
</evidence>
<evidence type="ECO:0000256" key="9">
    <source>
        <dbReference type="ARBA" id="ARBA00023136"/>
    </source>
</evidence>
<keyword evidence="7" id="KW-0735">Signal-anchor</keyword>
<comment type="caution">
    <text evidence="15">The sequence shown here is derived from an EMBL/GenBank/DDBJ whole genome shotgun (WGS) entry which is preliminary data.</text>
</comment>
<evidence type="ECO:0000313" key="16">
    <source>
        <dbReference type="Proteomes" id="UP000494256"/>
    </source>
</evidence>
<evidence type="ECO:0000256" key="1">
    <source>
        <dbReference type="ARBA" id="ARBA00004245"/>
    </source>
</evidence>
<keyword evidence="9 14" id="KW-0472">Membrane</keyword>
<evidence type="ECO:0000256" key="13">
    <source>
        <dbReference type="SAM" id="MobiDB-lite"/>
    </source>
</evidence>
<dbReference type="GO" id="GO:0042383">
    <property type="term" value="C:sarcolemma"/>
    <property type="evidence" value="ECO:0007669"/>
    <property type="project" value="UniProtKB-SubCell"/>
</dbReference>
<evidence type="ECO:0000313" key="15">
    <source>
        <dbReference type="EMBL" id="CAB3236275.1"/>
    </source>
</evidence>
<dbReference type="InterPro" id="IPR006875">
    <property type="entry name" value="Sarcoglycan"/>
</dbReference>
<dbReference type="EMBL" id="CADEBD010000300">
    <property type="protein sequence ID" value="CAB3236275.1"/>
    <property type="molecule type" value="Genomic_DNA"/>
</dbReference>
<accession>A0A8S0ZVM5</accession>
<feature type="region of interest" description="Disordered" evidence="13">
    <location>
        <begin position="1"/>
        <end position="30"/>
    </location>
</feature>
<evidence type="ECO:0000256" key="3">
    <source>
        <dbReference type="ARBA" id="ARBA00007574"/>
    </source>
</evidence>
<keyword evidence="6 14" id="KW-0812">Transmembrane</keyword>
<evidence type="ECO:0000256" key="12">
    <source>
        <dbReference type="ARBA" id="ARBA00023212"/>
    </source>
</evidence>
<feature type="transmembrane region" description="Helical" evidence="14">
    <location>
        <begin position="51"/>
        <end position="74"/>
    </location>
</feature>
<gene>
    <name evidence="15" type="ORF">APLA_LOCUS7358</name>
</gene>
<keyword evidence="8 14" id="KW-1133">Transmembrane helix</keyword>
<proteinExistence type="inferred from homology"/>
<keyword evidence="5" id="KW-0963">Cytoplasm</keyword>
<reference evidence="15 16" key="1">
    <citation type="submission" date="2020-04" db="EMBL/GenBank/DDBJ databases">
        <authorList>
            <person name="Wallbank WR R."/>
            <person name="Pardo Diaz C."/>
            <person name="Kozak K."/>
            <person name="Martin S."/>
            <person name="Jiggins C."/>
            <person name="Moest M."/>
            <person name="Warren A I."/>
            <person name="Byers J.R.P. K."/>
            <person name="Montejo-Kovacevich G."/>
            <person name="Yen C E."/>
        </authorList>
    </citation>
    <scope>NUCLEOTIDE SEQUENCE [LARGE SCALE GENOMIC DNA]</scope>
</reference>
<dbReference type="GO" id="GO:0060047">
    <property type="term" value="P:heart contraction"/>
    <property type="evidence" value="ECO:0007669"/>
    <property type="project" value="TreeGrafter"/>
</dbReference>
<dbReference type="PANTHER" id="PTHR12939:SF10">
    <property type="entry name" value="EG:4F1.1 PROTEIN"/>
    <property type="match status" value="1"/>
</dbReference>
<keyword evidence="11" id="KW-0325">Glycoprotein</keyword>
<dbReference type="Pfam" id="PF04790">
    <property type="entry name" value="Sarcoglycan_1"/>
    <property type="match status" value="1"/>
</dbReference>
<evidence type="ECO:0000256" key="4">
    <source>
        <dbReference type="ARBA" id="ARBA00022475"/>
    </source>
</evidence>
<organism evidence="15 16">
    <name type="scientific">Arctia plantaginis</name>
    <name type="common">Wood tiger moth</name>
    <name type="synonym">Phalaena plantaginis</name>
    <dbReference type="NCBI Taxonomy" id="874455"/>
    <lineage>
        <taxon>Eukaryota</taxon>
        <taxon>Metazoa</taxon>
        <taxon>Ecdysozoa</taxon>
        <taxon>Arthropoda</taxon>
        <taxon>Hexapoda</taxon>
        <taxon>Insecta</taxon>
        <taxon>Pterygota</taxon>
        <taxon>Neoptera</taxon>
        <taxon>Endopterygota</taxon>
        <taxon>Lepidoptera</taxon>
        <taxon>Glossata</taxon>
        <taxon>Ditrysia</taxon>
        <taxon>Noctuoidea</taxon>
        <taxon>Erebidae</taxon>
        <taxon>Arctiinae</taxon>
        <taxon>Arctia</taxon>
    </lineage>
</organism>
<dbReference type="OrthoDB" id="5987340at2759"/>
<dbReference type="InterPro" id="IPR039972">
    <property type="entry name" value="Sarcoglycan_gamma/delta/zeta"/>
</dbReference>
<protein>
    <recommendedName>
        <fullName evidence="17">Delta-sarcoglycan</fullName>
    </recommendedName>
</protein>
<keyword evidence="4" id="KW-1003">Cell membrane</keyword>
<dbReference type="PANTHER" id="PTHR12939">
    <property type="entry name" value="SARCOGLYCAN"/>
    <property type="match status" value="1"/>
</dbReference>
<evidence type="ECO:0000256" key="6">
    <source>
        <dbReference type="ARBA" id="ARBA00022692"/>
    </source>
</evidence>
<dbReference type="AlphaFoldDB" id="A0A8S0ZVM5"/>
<evidence type="ECO:0000256" key="2">
    <source>
        <dbReference type="ARBA" id="ARBA00004274"/>
    </source>
</evidence>
<sequence>MSVEDSGPSAIRGWGCTPTGDPPPAAAVSSDANTRRGCLPRIFTAGWRRTALYGILVFLMLLVFLNIGLTLWIIGALKLSMNGVGPIRIVRNGIQLEGQAWVVDNLVAARITSQLGQPITLHSHRNFTVKVAEPDHIEHSKLFIKRDSIEFSGRVLNVRDARGESVFTAARDEVRVFADALAVDGPGGLNVRSAVQVPHVHAPPASNLTLESLTRRLDLKAPQSIYLESRAGSIDITSHSNIKLNSIVGAIKFDASNIIINHLKEALPTDKPQKNLRNTKVFQLCACATGKLFLAAPEAPCAVDDDDTEFCR</sequence>
<dbReference type="GO" id="GO:0005856">
    <property type="term" value="C:cytoskeleton"/>
    <property type="evidence" value="ECO:0007669"/>
    <property type="project" value="UniProtKB-SubCell"/>
</dbReference>
<evidence type="ECO:0000256" key="11">
    <source>
        <dbReference type="ARBA" id="ARBA00023180"/>
    </source>
</evidence>
<evidence type="ECO:0008006" key="17">
    <source>
        <dbReference type="Google" id="ProtNLM"/>
    </source>
</evidence>
<keyword evidence="12" id="KW-0206">Cytoskeleton</keyword>
<dbReference type="Proteomes" id="UP000494256">
    <property type="component" value="Unassembled WGS sequence"/>
</dbReference>
<evidence type="ECO:0000256" key="14">
    <source>
        <dbReference type="SAM" id="Phobius"/>
    </source>
</evidence>